<sequence>MDEQQDRNTSPHDGGSGQHPHTPGQDPRGSGEPRQPEDDAVEPDATDPDLVVADRSLAEQEGATGAGHVRDEDSASDEPRTDPEAPQEQTAPRQDAPLGGDESTQERLQADTEVEEDAIRGLDPDDSPA</sequence>
<feature type="compositionally biased region" description="Acidic residues" evidence="1">
    <location>
        <begin position="38"/>
        <end position="47"/>
    </location>
</feature>
<name>A0ABY3RZP6_9MICO</name>
<reference evidence="2 3" key="1">
    <citation type="submission" date="2023-01" db="EMBL/GenBank/DDBJ databases">
        <title>Characterization of estradiol degrading bacteria Microbacterium sp. MZT7 and reveal degrading genes through genome analysis.</title>
        <authorList>
            <person name="Hao P."/>
            <person name="Gao Y."/>
        </authorList>
    </citation>
    <scope>NUCLEOTIDE SEQUENCE [LARGE SCALE GENOMIC DNA]</scope>
    <source>
        <strain evidence="2 3">MZT7</strain>
    </source>
</reference>
<dbReference type="EMBL" id="CP082781">
    <property type="protein sequence ID" value="UGS28670.1"/>
    <property type="molecule type" value="Genomic_DNA"/>
</dbReference>
<evidence type="ECO:0000256" key="1">
    <source>
        <dbReference type="SAM" id="MobiDB-lite"/>
    </source>
</evidence>
<evidence type="ECO:0000313" key="3">
    <source>
        <dbReference type="Proteomes" id="UP001199642"/>
    </source>
</evidence>
<gene>
    <name evidence="2" type="ORF">K8F61_16115</name>
</gene>
<accession>A0ABY3RZP6</accession>
<organism evidence="2 3">
    <name type="scientific">Microbacterium resistens</name>
    <dbReference type="NCBI Taxonomy" id="156977"/>
    <lineage>
        <taxon>Bacteria</taxon>
        <taxon>Bacillati</taxon>
        <taxon>Actinomycetota</taxon>
        <taxon>Actinomycetes</taxon>
        <taxon>Micrococcales</taxon>
        <taxon>Microbacteriaceae</taxon>
        <taxon>Microbacterium</taxon>
    </lineage>
</organism>
<feature type="region of interest" description="Disordered" evidence="1">
    <location>
        <begin position="1"/>
        <end position="129"/>
    </location>
</feature>
<keyword evidence="3" id="KW-1185">Reference proteome</keyword>
<protein>
    <recommendedName>
        <fullName evidence="4">Sugar ABC transporter ATPase</fullName>
    </recommendedName>
</protein>
<dbReference type="RefSeq" id="WP_231819848.1">
    <property type="nucleotide sequence ID" value="NZ_CP082781.1"/>
</dbReference>
<feature type="compositionally biased region" description="Basic and acidic residues" evidence="1">
    <location>
        <begin position="1"/>
        <end position="10"/>
    </location>
</feature>
<feature type="compositionally biased region" description="Basic and acidic residues" evidence="1">
    <location>
        <begin position="68"/>
        <end position="83"/>
    </location>
</feature>
<dbReference type="Proteomes" id="UP001199642">
    <property type="component" value="Chromosome"/>
</dbReference>
<evidence type="ECO:0008006" key="4">
    <source>
        <dbReference type="Google" id="ProtNLM"/>
    </source>
</evidence>
<proteinExistence type="predicted"/>
<evidence type="ECO:0000313" key="2">
    <source>
        <dbReference type="EMBL" id="UGS28670.1"/>
    </source>
</evidence>